<proteinExistence type="predicted"/>
<organism evidence="1 2">
    <name type="scientific">Paenibacillus mesotrionivorans</name>
    <dbReference type="NCBI Taxonomy" id="3160968"/>
    <lineage>
        <taxon>Bacteria</taxon>
        <taxon>Bacillati</taxon>
        <taxon>Bacillota</taxon>
        <taxon>Bacilli</taxon>
        <taxon>Bacillales</taxon>
        <taxon>Paenibacillaceae</taxon>
        <taxon>Paenibacillus</taxon>
    </lineage>
</organism>
<protein>
    <submittedName>
        <fullName evidence="1">Uncharacterized protein</fullName>
    </submittedName>
</protein>
<gene>
    <name evidence="1" type="ORF">ACI1P1_27350</name>
</gene>
<accession>A0ACC7P6U5</accession>
<dbReference type="Proteomes" id="UP001631969">
    <property type="component" value="Unassembled WGS sequence"/>
</dbReference>
<evidence type="ECO:0000313" key="2">
    <source>
        <dbReference type="Proteomes" id="UP001631969"/>
    </source>
</evidence>
<keyword evidence="2" id="KW-1185">Reference proteome</keyword>
<evidence type="ECO:0000313" key="1">
    <source>
        <dbReference type="EMBL" id="MFM9332020.1"/>
    </source>
</evidence>
<sequence>MAKSVGVGKMRRILTVLPRVWRLLSSSRVPLGEKLLFIIPAAVYWVMPDVMPFMPLDDIAVTLLLAGWFATRMEKKYGADAPILKK</sequence>
<dbReference type="EMBL" id="JBJURJ010000024">
    <property type="protein sequence ID" value="MFM9332020.1"/>
    <property type="molecule type" value="Genomic_DNA"/>
</dbReference>
<name>A0ACC7P6U5_9BACL</name>
<comment type="caution">
    <text evidence="1">The sequence shown here is derived from an EMBL/GenBank/DDBJ whole genome shotgun (WGS) entry which is preliminary data.</text>
</comment>
<reference evidence="1" key="1">
    <citation type="submission" date="2024-12" db="EMBL/GenBank/DDBJ databases">
        <authorList>
            <person name="Wu N."/>
        </authorList>
    </citation>
    <scope>NUCLEOTIDE SEQUENCE</scope>
    <source>
        <strain evidence="1">P15</strain>
    </source>
</reference>